<dbReference type="STRING" id="93625.A0A409WXL1"/>
<keyword evidence="4" id="KW-1185">Reference proteome</keyword>
<dbReference type="InParanoid" id="A0A409WXL1"/>
<dbReference type="GO" id="GO:0008061">
    <property type="term" value="F:chitin binding"/>
    <property type="evidence" value="ECO:0007669"/>
    <property type="project" value="InterPro"/>
</dbReference>
<feature type="region of interest" description="Disordered" evidence="1">
    <location>
        <begin position="285"/>
        <end position="305"/>
    </location>
</feature>
<evidence type="ECO:0000313" key="4">
    <source>
        <dbReference type="Proteomes" id="UP000283269"/>
    </source>
</evidence>
<feature type="compositionally biased region" description="Basic residues" evidence="1">
    <location>
        <begin position="285"/>
        <end position="297"/>
    </location>
</feature>
<dbReference type="InterPro" id="IPR011583">
    <property type="entry name" value="Chitinase_II/V-like_cat"/>
</dbReference>
<sequence>MSDATVPFLLVPPPHKPPERPCVGTTSDGSACTSRMLVMAYYPDWVGSTFPPSKIDFKRLDWIDFAFAVPGEDFDLTWDDSAAPGLLENLVASAHSVGVKVKLSVGGWTGSKYFSLAVATPKGRALFAKNILAIYIQYALDGIEIDWEYPGQEGSPGNKFHPDDASNFLMFLNVLRTVLPPEARITAAVEPTPFVDSTGQPMTDVQEFSRVLDWVLVMNYDIWGSSSHPGPNAPLYDACGNSTQPDASAAGAYNAWTKANFPASKIVLGVPSYGYISSSTETRLRTRSKSKKKKKSTKVVGDDGDSEGQVQFRELVEQGALLHSVNDTFRYEANAGAGFEGLWDGCSITPYLRSSDTGQVITYDNPISLGMKAAFAKKAGMLGINLFDIHGDTDDWDLLDSIRYAMDMV</sequence>
<evidence type="ECO:0000259" key="2">
    <source>
        <dbReference type="PROSITE" id="PS51910"/>
    </source>
</evidence>
<protein>
    <recommendedName>
        <fullName evidence="2">GH18 domain-containing protein</fullName>
    </recommendedName>
</protein>
<proteinExistence type="predicted"/>
<dbReference type="InterPro" id="IPR017853">
    <property type="entry name" value="GH"/>
</dbReference>
<dbReference type="InterPro" id="IPR050314">
    <property type="entry name" value="Glycosyl_Hydrlase_18"/>
</dbReference>
<comment type="caution">
    <text evidence="3">The sequence shown here is derived from an EMBL/GenBank/DDBJ whole genome shotgun (WGS) entry which is preliminary data.</text>
</comment>
<accession>A0A409WXL1</accession>
<dbReference type="EMBL" id="NHYD01003030">
    <property type="protein sequence ID" value="PPQ83258.1"/>
    <property type="molecule type" value="Genomic_DNA"/>
</dbReference>
<evidence type="ECO:0000256" key="1">
    <source>
        <dbReference type="SAM" id="MobiDB-lite"/>
    </source>
</evidence>
<evidence type="ECO:0000313" key="3">
    <source>
        <dbReference type="EMBL" id="PPQ83258.1"/>
    </source>
</evidence>
<dbReference type="OrthoDB" id="73875at2759"/>
<dbReference type="PANTHER" id="PTHR11177:SF392">
    <property type="entry name" value="HAP41P"/>
    <property type="match status" value="1"/>
</dbReference>
<dbReference type="Proteomes" id="UP000283269">
    <property type="component" value="Unassembled WGS sequence"/>
</dbReference>
<dbReference type="Pfam" id="PF00704">
    <property type="entry name" value="Glyco_hydro_18"/>
    <property type="match status" value="1"/>
</dbReference>
<organism evidence="3 4">
    <name type="scientific">Psilocybe cyanescens</name>
    <dbReference type="NCBI Taxonomy" id="93625"/>
    <lineage>
        <taxon>Eukaryota</taxon>
        <taxon>Fungi</taxon>
        <taxon>Dikarya</taxon>
        <taxon>Basidiomycota</taxon>
        <taxon>Agaricomycotina</taxon>
        <taxon>Agaricomycetes</taxon>
        <taxon>Agaricomycetidae</taxon>
        <taxon>Agaricales</taxon>
        <taxon>Agaricineae</taxon>
        <taxon>Strophariaceae</taxon>
        <taxon>Psilocybe</taxon>
    </lineage>
</organism>
<gene>
    <name evidence="3" type="ORF">CVT25_003997</name>
</gene>
<feature type="domain" description="GH18" evidence="2">
    <location>
        <begin position="36"/>
        <end position="409"/>
    </location>
</feature>
<name>A0A409WXL1_PSICY</name>
<dbReference type="GO" id="GO:0005975">
    <property type="term" value="P:carbohydrate metabolic process"/>
    <property type="evidence" value="ECO:0007669"/>
    <property type="project" value="InterPro"/>
</dbReference>
<dbReference type="AlphaFoldDB" id="A0A409WXL1"/>
<dbReference type="SMART" id="SM00636">
    <property type="entry name" value="Glyco_18"/>
    <property type="match status" value="1"/>
</dbReference>
<dbReference type="InterPro" id="IPR001223">
    <property type="entry name" value="Glyco_hydro18_cat"/>
</dbReference>
<dbReference type="GO" id="GO:0004568">
    <property type="term" value="F:chitinase activity"/>
    <property type="evidence" value="ECO:0007669"/>
    <property type="project" value="TreeGrafter"/>
</dbReference>
<dbReference type="GO" id="GO:0006032">
    <property type="term" value="P:chitin catabolic process"/>
    <property type="evidence" value="ECO:0007669"/>
    <property type="project" value="TreeGrafter"/>
</dbReference>
<reference evidence="3 4" key="1">
    <citation type="journal article" date="2018" name="Evol. Lett.">
        <title>Horizontal gene cluster transfer increased hallucinogenic mushroom diversity.</title>
        <authorList>
            <person name="Reynolds H.T."/>
            <person name="Vijayakumar V."/>
            <person name="Gluck-Thaler E."/>
            <person name="Korotkin H.B."/>
            <person name="Matheny P.B."/>
            <person name="Slot J.C."/>
        </authorList>
    </citation>
    <scope>NUCLEOTIDE SEQUENCE [LARGE SCALE GENOMIC DNA]</scope>
    <source>
        <strain evidence="3 4">2631</strain>
    </source>
</reference>
<dbReference type="Gene3D" id="3.20.20.80">
    <property type="entry name" value="Glycosidases"/>
    <property type="match status" value="1"/>
</dbReference>
<dbReference type="SUPFAM" id="SSF51445">
    <property type="entry name" value="(Trans)glycosidases"/>
    <property type="match status" value="1"/>
</dbReference>
<dbReference type="PROSITE" id="PS51910">
    <property type="entry name" value="GH18_2"/>
    <property type="match status" value="1"/>
</dbReference>
<dbReference type="PANTHER" id="PTHR11177">
    <property type="entry name" value="CHITINASE"/>
    <property type="match status" value="1"/>
</dbReference>
<dbReference type="GO" id="GO:0005576">
    <property type="term" value="C:extracellular region"/>
    <property type="evidence" value="ECO:0007669"/>
    <property type="project" value="TreeGrafter"/>
</dbReference>